<evidence type="ECO:0000259" key="4">
    <source>
        <dbReference type="Pfam" id="PF03781"/>
    </source>
</evidence>
<dbReference type="Gene3D" id="3.90.1580.10">
    <property type="entry name" value="paralog of FGE (formylglycine-generating enzyme)"/>
    <property type="match status" value="2"/>
</dbReference>
<dbReference type="GO" id="GO:0052699">
    <property type="term" value="P:ergothioneine biosynthetic process"/>
    <property type="evidence" value="ECO:0007669"/>
    <property type="project" value="InterPro"/>
</dbReference>
<accession>A0A0B5AJ70</accession>
<dbReference type="InterPro" id="IPR016187">
    <property type="entry name" value="CTDL_fold"/>
</dbReference>
<dbReference type="Pfam" id="PF12867">
    <property type="entry name" value="DinB_2"/>
    <property type="match status" value="1"/>
</dbReference>
<dbReference type="PANTHER" id="PTHR23150">
    <property type="entry name" value="SULFATASE MODIFYING FACTOR 1, 2"/>
    <property type="match status" value="1"/>
</dbReference>
<evidence type="ECO:0000256" key="2">
    <source>
        <dbReference type="ARBA" id="ARBA00023004"/>
    </source>
</evidence>
<dbReference type="Proteomes" id="UP000031449">
    <property type="component" value="Chromosome"/>
</dbReference>
<dbReference type="SUPFAM" id="SSF56436">
    <property type="entry name" value="C-type lectin-like"/>
    <property type="match status" value="1"/>
</dbReference>
<keyword evidence="2" id="KW-0408">Iron</keyword>
<dbReference type="HOGENOM" id="CLU_012431_9_0_9"/>
<feature type="domain" description="Sulfatase-modifying factor enzyme-like" evidence="4">
    <location>
        <begin position="185"/>
        <end position="336"/>
    </location>
</feature>
<dbReference type="EMBL" id="CP009416">
    <property type="protein sequence ID" value="AJD90385.1"/>
    <property type="molecule type" value="Genomic_DNA"/>
</dbReference>
<keyword evidence="1" id="KW-0560">Oxidoreductase</keyword>
<protein>
    <recommendedName>
        <fullName evidence="8">Ergothioneine biosynthesis protein EgtB</fullName>
    </recommendedName>
</protein>
<dbReference type="Pfam" id="PF03781">
    <property type="entry name" value="FGE-sulfatase"/>
    <property type="match status" value="2"/>
</dbReference>
<dbReference type="BioCyc" id="JESP1508404:G14D9-10300-MONOMER"/>
<evidence type="ECO:0000256" key="3">
    <source>
        <dbReference type="ARBA" id="ARBA00037882"/>
    </source>
</evidence>
<dbReference type="NCBIfam" id="TIGR03440">
    <property type="entry name" value="egtB_TIGR03440"/>
    <property type="match status" value="1"/>
</dbReference>
<dbReference type="InterPro" id="IPR024775">
    <property type="entry name" value="DinB-like"/>
</dbReference>
<dbReference type="InterPro" id="IPR051043">
    <property type="entry name" value="Sulfatase_Mod_Factor_Kinase"/>
</dbReference>
<feature type="domain" description="DinB-like" evidence="5">
    <location>
        <begin position="14"/>
        <end position="147"/>
    </location>
</feature>
<keyword evidence="7" id="KW-1185">Reference proteome</keyword>
<evidence type="ECO:0008006" key="8">
    <source>
        <dbReference type="Google" id="ProtNLM"/>
    </source>
</evidence>
<sequence length="420" mass="49124">MMSVTKSKNIQQMFQDIRAYSEKLVAGMEIEDFILQADTFVSPTKWHLAHTTWFFEKFILTEFVDGYEPFNEQFFYLFNSYYETVGEFHPQSKRGLISRPTVKETLSYRSHVNEQVNQLLNTTDITDHLYDLIEMGLQHEQQHQELILMDIKYNLSFNPLYPALFEQKALQGGKAPELTFTPFEKGMTKIGTDGEEFAFDNETPCHDAYLNGCQVANRPVTNREYLAFIEDGGYERAELWLSDGWQQVKQENWHAPLYWRQKDGEWSYFTLSGLQPVDWESPVTHVSYYEADAYARWAGKRLPTEQEWEHAMKGEEIKGNFMDDDRYQPDDSYSGGRFEKAFGDVWEWTQSPYTPYPRSKPLDGALGEYNAKFMSNQIVLKGGSCVTPLSHIRLTYRNFFYPHMRWQFSGIRLADDPVGS</sequence>
<dbReference type="AlphaFoldDB" id="A0A0B5AJ70"/>
<dbReference type="InterPro" id="IPR042095">
    <property type="entry name" value="SUMF_sf"/>
</dbReference>
<evidence type="ECO:0000256" key="1">
    <source>
        <dbReference type="ARBA" id="ARBA00023002"/>
    </source>
</evidence>
<dbReference type="InterPro" id="IPR005532">
    <property type="entry name" value="SUMF_dom"/>
</dbReference>
<dbReference type="STRING" id="1508404.JMA_10680"/>
<proteinExistence type="predicted"/>
<dbReference type="KEGG" id="jeo:JMA_10680"/>
<dbReference type="PANTHER" id="PTHR23150:SF36">
    <property type="entry name" value="HERCYNINE OXYGENASE"/>
    <property type="match status" value="1"/>
</dbReference>
<feature type="domain" description="Sulfatase-modifying factor enzyme-like" evidence="4">
    <location>
        <begin position="342"/>
        <end position="414"/>
    </location>
</feature>
<reference evidence="6 7" key="1">
    <citation type="submission" date="2014-08" db="EMBL/GenBank/DDBJ databases">
        <title>Complete genome of a marine bacteria Jeotgalibacillus malaysiensis.</title>
        <authorList>
            <person name="Yaakop A.S."/>
            <person name="Chan K.-G."/>
            <person name="Goh K.M."/>
        </authorList>
    </citation>
    <scope>NUCLEOTIDE SEQUENCE [LARGE SCALE GENOMIC DNA]</scope>
    <source>
        <strain evidence="6 7">D5</strain>
    </source>
</reference>
<name>A0A0B5AJ70_9BACL</name>
<organism evidence="6 7">
    <name type="scientific">Jeotgalibacillus malaysiensis</name>
    <dbReference type="NCBI Taxonomy" id="1508404"/>
    <lineage>
        <taxon>Bacteria</taxon>
        <taxon>Bacillati</taxon>
        <taxon>Bacillota</taxon>
        <taxon>Bacilli</taxon>
        <taxon>Bacillales</taxon>
        <taxon>Caryophanaceae</taxon>
        <taxon>Jeotgalibacillus</taxon>
    </lineage>
</organism>
<evidence type="ECO:0000313" key="7">
    <source>
        <dbReference type="Proteomes" id="UP000031449"/>
    </source>
</evidence>
<evidence type="ECO:0000313" key="6">
    <source>
        <dbReference type="EMBL" id="AJD90385.1"/>
    </source>
</evidence>
<evidence type="ECO:0000259" key="5">
    <source>
        <dbReference type="Pfam" id="PF12867"/>
    </source>
</evidence>
<comment type="pathway">
    <text evidence="3">Amino-acid biosynthesis; ergothioneine biosynthesis.</text>
</comment>
<dbReference type="InterPro" id="IPR017806">
    <property type="entry name" value="EgtB"/>
</dbReference>
<gene>
    <name evidence="6" type="ORF">JMA_10680</name>
</gene>